<protein>
    <submittedName>
        <fullName evidence="2">Uncharacterized protein</fullName>
    </submittedName>
</protein>
<organism evidence="2 3">
    <name type="scientific">Trametes coccinea (strain BRFM310)</name>
    <name type="common">Pycnoporus coccineus</name>
    <dbReference type="NCBI Taxonomy" id="1353009"/>
    <lineage>
        <taxon>Eukaryota</taxon>
        <taxon>Fungi</taxon>
        <taxon>Dikarya</taxon>
        <taxon>Basidiomycota</taxon>
        <taxon>Agaricomycotina</taxon>
        <taxon>Agaricomycetes</taxon>
        <taxon>Polyporales</taxon>
        <taxon>Polyporaceae</taxon>
        <taxon>Trametes</taxon>
    </lineage>
</organism>
<name>A0A1Y2IU79_TRAC3</name>
<feature type="region of interest" description="Disordered" evidence="1">
    <location>
        <begin position="1"/>
        <end position="28"/>
    </location>
</feature>
<feature type="region of interest" description="Disordered" evidence="1">
    <location>
        <begin position="51"/>
        <end position="70"/>
    </location>
</feature>
<dbReference type="AlphaFoldDB" id="A0A1Y2IU79"/>
<evidence type="ECO:0000313" key="2">
    <source>
        <dbReference type="EMBL" id="OSD04700.1"/>
    </source>
</evidence>
<proteinExistence type="predicted"/>
<keyword evidence="3" id="KW-1185">Reference proteome</keyword>
<accession>A0A1Y2IU79</accession>
<dbReference type="EMBL" id="KZ084095">
    <property type="protein sequence ID" value="OSD04700.1"/>
    <property type="molecule type" value="Genomic_DNA"/>
</dbReference>
<reference evidence="2 3" key="1">
    <citation type="journal article" date="2015" name="Biotechnol. Biofuels">
        <title>Enhanced degradation of softwood versus hardwood by the white-rot fungus Pycnoporus coccineus.</title>
        <authorList>
            <person name="Couturier M."/>
            <person name="Navarro D."/>
            <person name="Chevret D."/>
            <person name="Henrissat B."/>
            <person name="Piumi F."/>
            <person name="Ruiz-Duenas F.J."/>
            <person name="Martinez A.T."/>
            <person name="Grigoriev I.V."/>
            <person name="Riley R."/>
            <person name="Lipzen A."/>
            <person name="Berrin J.G."/>
            <person name="Master E.R."/>
            <person name="Rosso M.N."/>
        </authorList>
    </citation>
    <scope>NUCLEOTIDE SEQUENCE [LARGE SCALE GENOMIC DNA]</scope>
    <source>
        <strain evidence="2 3">BRFM310</strain>
    </source>
</reference>
<dbReference type="Proteomes" id="UP000193067">
    <property type="component" value="Unassembled WGS sequence"/>
</dbReference>
<feature type="region of interest" description="Disordered" evidence="1">
    <location>
        <begin position="120"/>
        <end position="140"/>
    </location>
</feature>
<evidence type="ECO:0000256" key="1">
    <source>
        <dbReference type="SAM" id="MobiDB-lite"/>
    </source>
</evidence>
<feature type="compositionally biased region" description="Basic and acidic residues" evidence="1">
    <location>
        <begin position="123"/>
        <end position="134"/>
    </location>
</feature>
<sequence>MIQQPHIRAKGTVSESSGPTKWGAEPPGHESRRLAVVYNITRQFTARATARQVHGRRDSSGAWRGHKDSLGAAPSSVRFLEQTKWHKILEGFSVPLLGPACSWGSMTSFGGVYPWCQSSPSPESRDRDSRRGTSSDRCGTLSLRDSEPHCGHNSTRVHCITVARKRHYLTIARYYSSTLLSGGRIYGLQADNNILDDNNGSIDNWRHRKSSHLVCWARTCRRLRIDTAAPSVTDDPDDSLRRKRRQHSDGRCALYQWAVARLSVLLFSGLQLISLYRIVGHATQLCPVALPNWQA</sequence>
<evidence type="ECO:0000313" key="3">
    <source>
        <dbReference type="Proteomes" id="UP000193067"/>
    </source>
</evidence>
<feature type="compositionally biased region" description="Basic and acidic residues" evidence="1">
    <location>
        <begin position="55"/>
        <end position="69"/>
    </location>
</feature>
<gene>
    <name evidence="2" type="ORF">PYCCODRAFT_60265</name>
</gene>